<dbReference type="OrthoDB" id="6637466at2"/>
<organism evidence="1 2">
    <name type="scientific">Caulobacter henricii</name>
    <dbReference type="NCBI Taxonomy" id="69395"/>
    <lineage>
        <taxon>Bacteria</taxon>
        <taxon>Pseudomonadati</taxon>
        <taxon>Pseudomonadota</taxon>
        <taxon>Alphaproteobacteria</taxon>
        <taxon>Caulobacterales</taxon>
        <taxon>Caulobacteraceae</taxon>
        <taxon>Caulobacter</taxon>
    </lineage>
</organism>
<dbReference type="EMBL" id="CP013002">
    <property type="protein sequence ID" value="ALL13187.1"/>
    <property type="molecule type" value="Genomic_DNA"/>
</dbReference>
<protein>
    <submittedName>
        <fullName evidence="1">Uncharacterized protein</fullName>
    </submittedName>
</protein>
<reference evidence="1 2" key="1">
    <citation type="submission" date="2015-10" db="EMBL/GenBank/DDBJ databases">
        <title>Conservation of the essential genome among Caulobacter and Brevundimonas species.</title>
        <authorList>
            <person name="Scott D."/>
            <person name="Ely B."/>
        </authorList>
    </citation>
    <scope>NUCLEOTIDE SEQUENCE [LARGE SCALE GENOMIC DNA]</scope>
    <source>
        <strain evidence="1 2">CB4</strain>
    </source>
</reference>
<sequence length="365" mass="39623">MVFAWSPNISSRGSVELRNAAMAHRLRGQAATLTTMEGLLPPGYFDPFDLDLARIDPEVVICADKQDERVFDYLVWGQSIPADIKNFRNTKVLVFDNGQATRRVMGAILLKSPMYFDGARDAHLSWPELFTMVGDQRQKNQAAIDLRNEALKSIYNVGVCMTAAPYGVHGMGKLIASLCFAPAIVDHLEAKFGQPVLGMTTTGGWGGNAAQYDRLNVAERAGGGHRPLFARTHGARPSLNFPVHLFSDAVMQAAMQVIRENNTVRVRDFADFATDPKVAARAFRQACKLVGVPIRSTAANCVAHYFGSVSDACTDALRTLAGIHTPPSVRSIPVATAVAEWRSRFKPAATFLASSAAARLSTQAT</sequence>
<accession>A0A0P0NYL5</accession>
<dbReference type="KEGG" id="chq:AQ619_07365"/>
<dbReference type="AlphaFoldDB" id="A0A0P0NYL5"/>
<name>A0A0P0NYL5_9CAUL</name>
<dbReference type="Proteomes" id="UP000056905">
    <property type="component" value="Chromosome"/>
</dbReference>
<gene>
    <name evidence="1" type="ORF">AQ619_07365</name>
</gene>
<evidence type="ECO:0000313" key="2">
    <source>
        <dbReference type="Proteomes" id="UP000056905"/>
    </source>
</evidence>
<keyword evidence="2" id="KW-1185">Reference proteome</keyword>
<proteinExistence type="predicted"/>
<evidence type="ECO:0000313" key="1">
    <source>
        <dbReference type="EMBL" id="ALL13187.1"/>
    </source>
</evidence>